<accession>A0ABS9J7Z6</accession>
<organism evidence="1 2">
    <name type="scientific">Streptomyces tricolor</name>
    <dbReference type="NCBI Taxonomy" id="68277"/>
    <lineage>
        <taxon>Bacteria</taxon>
        <taxon>Bacillati</taxon>
        <taxon>Actinomycetota</taxon>
        <taxon>Actinomycetes</taxon>
        <taxon>Kitasatosporales</taxon>
        <taxon>Streptomycetaceae</taxon>
        <taxon>Streptomyces</taxon>
        <taxon>Streptomyces violaceoruber group</taxon>
    </lineage>
</organism>
<evidence type="ECO:0000313" key="2">
    <source>
        <dbReference type="Proteomes" id="UP001299012"/>
    </source>
</evidence>
<dbReference type="Proteomes" id="UP001299012">
    <property type="component" value="Unassembled WGS sequence"/>
</dbReference>
<protein>
    <recommendedName>
        <fullName evidence="3">DksA C4-type domain-containing protein</fullName>
    </recommendedName>
</protein>
<dbReference type="RefSeq" id="WP_086698290.1">
    <property type="nucleotide sequence ID" value="NZ_JAKKZF010000001.1"/>
</dbReference>
<dbReference type="EMBL" id="JAKKZF010000001">
    <property type="protein sequence ID" value="MCG0061693.1"/>
    <property type="molecule type" value="Genomic_DNA"/>
</dbReference>
<evidence type="ECO:0000313" key="1">
    <source>
        <dbReference type="EMBL" id="MCG0061693.1"/>
    </source>
</evidence>
<name>A0ABS9J7Z6_9ACTN</name>
<sequence>MTDRRTASTITDTELDQLYRDLDQARTECLAWAEAESADIAAGSYAGRVEELEAQLAALRTVTRGYCPACGRGDATPTVHDWEQQKRRADQAEELLSIAHDTSNKSEAARARAEAAITSLTTALREALDCITFGGGQPMPDDYERWRAVLDQPAPAAATRATHRQEQP</sequence>
<proteinExistence type="predicted"/>
<keyword evidence="2" id="KW-1185">Reference proteome</keyword>
<evidence type="ECO:0008006" key="3">
    <source>
        <dbReference type="Google" id="ProtNLM"/>
    </source>
</evidence>
<reference evidence="1 2" key="1">
    <citation type="submission" date="2022-01" db="EMBL/GenBank/DDBJ databases">
        <title>Draft Genome Sequences of Seven Type Strains of the Genus Streptomyces.</title>
        <authorList>
            <person name="Aziz S."/>
            <person name="Coretto E."/>
            <person name="Chronakova A."/>
            <person name="Sproer C."/>
            <person name="Huber K."/>
            <person name="Nouioui I."/>
            <person name="Gross H."/>
        </authorList>
    </citation>
    <scope>NUCLEOTIDE SEQUENCE [LARGE SCALE GENOMIC DNA]</scope>
    <source>
        <strain evidence="1 2">DSM 41685</strain>
    </source>
</reference>
<gene>
    <name evidence="1" type="ORF">L0F81_00065</name>
</gene>
<comment type="caution">
    <text evidence="1">The sequence shown here is derived from an EMBL/GenBank/DDBJ whole genome shotgun (WGS) entry which is preliminary data.</text>
</comment>